<accession>A0A845AYL2</accession>
<evidence type="ECO:0000259" key="1">
    <source>
        <dbReference type="Pfam" id="PF01497"/>
    </source>
</evidence>
<dbReference type="AlphaFoldDB" id="A0A845AYL2"/>
<gene>
    <name evidence="2" type="ORF">GRI65_02480</name>
</gene>
<dbReference type="OrthoDB" id="1632039at2"/>
<dbReference type="SUPFAM" id="SSF53807">
    <property type="entry name" value="Helical backbone' metal receptor"/>
    <property type="match status" value="1"/>
</dbReference>
<reference evidence="2 3" key="1">
    <citation type="submission" date="2019-12" db="EMBL/GenBank/DDBJ databases">
        <title>Genomic-based taxomic classification of the family Erythrobacteraceae.</title>
        <authorList>
            <person name="Xu L."/>
        </authorList>
    </citation>
    <scope>NUCLEOTIDE SEQUENCE [LARGE SCALE GENOMIC DNA]</scope>
    <source>
        <strain evidence="2 3">KCTC 42453</strain>
    </source>
</reference>
<dbReference type="Proteomes" id="UP000431922">
    <property type="component" value="Unassembled WGS sequence"/>
</dbReference>
<sequence>MGAPTIVSLNPCTDAILSEVAGPEQVLALSHYSRDPASSSMDPARARQYGVTGGTVEEVLALKPDMVIASAYMPPATRAGLEDLGIRVETFGIADTVKASDAQIRQISALAGNPAGGEMLIGKIAAALSDAALPESAATVPAVLWQPSGIVPGEGALVSELLRRAGFSSHSAAIGMGQADYLSLEQVIANPPRVLLVAGQERSQLHPALDALPAMQRATYDPGLLYCGGPTIIKAMERLKEVRAGIAGKSPEPRT</sequence>
<dbReference type="Gene3D" id="3.40.50.1980">
    <property type="entry name" value="Nitrogenase molybdenum iron protein domain"/>
    <property type="match status" value="2"/>
</dbReference>
<dbReference type="PANTHER" id="PTHR30535:SF34">
    <property type="entry name" value="MOLYBDATE-BINDING PROTEIN MOLA"/>
    <property type="match status" value="1"/>
</dbReference>
<feature type="domain" description="Fe/B12 periplasmic-binding" evidence="1">
    <location>
        <begin position="6"/>
        <end position="204"/>
    </location>
</feature>
<evidence type="ECO:0000313" key="2">
    <source>
        <dbReference type="EMBL" id="MXP43320.1"/>
    </source>
</evidence>
<comment type="caution">
    <text evidence="2">The sequence shown here is derived from an EMBL/GenBank/DDBJ whole genome shotgun (WGS) entry which is preliminary data.</text>
</comment>
<dbReference type="Pfam" id="PF01497">
    <property type="entry name" value="Peripla_BP_2"/>
    <property type="match status" value="1"/>
</dbReference>
<dbReference type="GO" id="GO:0071281">
    <property type="term" value="P:cellular response to iron ion"/>
    <property type="evidence" value="ECO:0007669"/>
    <property type="project" value="TreeGrafter"/>
</dbReference>
<organism evidence="2 3">
    <name type="scientific">Allopontixanthobacter sediminis</name>
    <dbReference type="NCBI Taxonomy" id="1689985"/>
    <lineage>
        <taxon>Bacteria</taxon>
        <taxon>Pseudomonadati</taxon>
        <taxon>Pseudomonadota</taxon>
        <taxon>Alphaproteobacteria</taxon>
        <taxon>Sphingomonadales</taxon>
        <taxon>Erythrobacteraceae</taxon>
        <taxon>Allopontixanthobacter</taxon>
    </lineage>
</organism>
<proteinExistence type="predicted"/>
<evidence type="ECO:0000313" key="3">
    <source>
        <dbReference type="Proteomes" id="UP000431922"/>
    </source>
</evidence>
<protein>
    <submittedName>
        <fullName evidence="2">ABC transporter substrate-binding protein</fullName>
    </submittedName>
</protein>
<name>A0A845AYL2_9SPHN</name>
<keyword evidence="3" id="KW-1185">Reference proteome</keyword>
<dbReference type="InterPro" id="IPR050902">
    <property type="entry name" value="ABC_Transporter_SBP"/>
</dbReference>
<dbReference type="EMBL" id="WTYL01000001">
    <property type="protein sequence ID" value="MXP43320.1"/>
    <property type="molecule type" value="Genomic_DNA"/>
</dbReference>
<dbReference type="InterPro" id="IPR002491">
    <property type="entry name" value="ABC_transptr_periplasmic_BD"/>
</dbReference>
<dbReference type="PANTHER" id="PTHR30535">
    <property type="entry name" value="VITAMIN B12-BINDING PROTEIN"/>
    <property type="match status" value="1"/>
</dbReference>